<dbReference type="InterPro" id="IPR016162">
    <property type="entry name" value="Ald_DH_N"/>
</dbReference>
<dbReference type="Proteomes" id="UP000183605">
    <property type="component" value="Unassembled WGS sequence"/>
</dbReference>
<dbReference type="EMBL" id="MNXQ01000013">
    <property type="protein sequence ID" value="OIP04135.1"/>
    <property type="molecule type" value="Genomic_DNA"/>
</dbReference>
<dbReference type="PANTHER" id="PTHR11699">
    <property type="entry name" value="ALDEHYDE DEHYDROGENASE-RELATED"/>
    <property type="match status" value="1"/>
</dbReference>
<dbReference type="InterPro" id="IPR016160">
    <property type="entry name" value="Ald_DH_CS_CYS"/>
</dbReference>
<comment type="caution">
    <text evidence="3">The sequence shown here is derived from an EMBL/GenBank/DDBJ whole genome shotgun (WGS) entry which is preliminary data.</text>
</comment>
<dbReference type="PROSITE" id="PS00070">
    <property type="entry name" value="ALDEHYDE_DEHYDR_CYS"/>
    <property type="match status" value="1"/>
</dbReference>
<dbReference type="Gene3D" id="3.40.309.10">
    <property type="entry name" value="Aldehyde Dehydrogenase, Chain A, domain 2"/>
    <property type="match status" value="1"/>
</dbReference>
<proteinExistence type="predicted"/>
<name>A0A1J5B9V9_9BACT</name>
<evidence type="ECO:0000313" key="4">
    <source>
        <dbReference type="Proteomes" id="UP000183605"/>
    </source>
</evidence>
<sequence>MSKLTSINPANNEILGSVKIATKDEIMKTVTHVRQGFHIWKEVSLEKRGKILLKAAELIKKNAKVIAKQISLEMGKPLTEAEDEVSGTVTDIKNTVKIGLKVLQDEVLVPRTSWLKYEPVGVVALIKPWNFPLSVALNALVPALLAGNSVIFKPSEYVPLVTDMWVKLLWQAGVPADVLQVLHGRALVGQMLVASQIDMVSFTGSTAVGQEIADKCALRLIKFVLELGGSSPAIVCADADLEKAAEAIVRSRFLNCGQVCCAIKRVFVERKVSDKLIKLLSEKIKKLELGPLVSASQLKKFEQQITRGIIQGGRIIVGGRRMRDEKHIHGFYHEPTLMIHVNNKMEIMRQETFGPVLPVMEVESFDQALKLANDSDFGLTAAVFTKDKTKISRAGKELLAGSVYINTTFACPAGSPWTGLKKSGFGTEGGKHGIWEFVHKKHWYVQR</sequence>
<dbReference type="InterPro" id="IPR015590">
    <property type="entry name" value="Aldehyde_DH_dom"/>
</dbReference>
<keyword evidence="1" id="KW-0560">Oxidoreductase</keyword>
<dbReference type="AlphaFoldDB" id="A0A1J5B9V9"/>
<feature type="domain" description="Aldehyde dehydrogenase" evidence="2">
    <location>
        <begin position="4"/>
        <end position="442"/>
    </location>
</feature>
<dbReference type="GO" id="GO:0016620">
    <property type="term" value="F:oxidoreductase activity, acting on the aldehyde or oxo group of donors, NAD or NADP as acceptor"/>
    <property type="evidence" value="ECO:0007669"/>
    <property type="project" value="InterPro"/>
</dbReference>
<dbReference type="Pfam" id="PF00171">
    <property type="entry name" value="Aldedh"/>
    <property type="match status" value="1"/>
</dbReference>
<evidence type="ECO:0000313" key="3">
    <source>
        <dbReference type="EMBL" id="OIP04135.1"/>
    </source>
</evidence>
<protein>
    <recommendedName>
        <fullName evidence="2">Aldehyde dehydrogenase domain-containing protein</fullName>
    </recommendedName>
</protein>
<accession>A0A1J5B9V9</accession>
<dbReference type="InterPro" id="IPR016163">
    <property type="entry name" value="Ald_DH_C"/>
</dbReference>
<dbReference type="SUPFAM" id="SSF53720">
    <property type="entry name" value="ALDH-like"/>
    <property type="match status" value="1"/>
</dbReference>
<evidence type="ECO:0000256" key="1">
    <source>
        <dbReference type="ARBA" id="ARBA00023002"/>
    </source>
</evidence>
<dbReference type="CDD" id="cd07078">
    <property type="entry name" value="ALDH"/>
    <property type="match status" value="1"/>
</dbReference>
<dbReference type="InterPro" id="IPR016161">
    <property type="entry name" value="Ald_DH/histidinol_DH"/>
</dbReference>
<evidence type="ECO:0000259" key="2">
    <source>
        <dbReference type="Pfam" id="PF00171"/>
    </source>
</evidence>
<gene>
    <name evidence="3" type="ORF">AUK18_00585</name>
</gene>
<reference evidence="3 4" key="1">
    <citation type="journal article" date="2016" name="Environ. Microbiol.">
        <title>Genomic resolution of a cold subsurface aquifer community provides metabolic insights for novel microbes adapted to high CO concentrations.</title>
        <authorList>
            <person name="Probst A.J."/>
            <person name="Castelle C.J."/>
            <person name="Singh A."/>
            <person name="Brown C.T."/>
            <person name="Anantharaman K."/>
            <person name="Sharon I."/>
            <person name="Hug L.A."/>
            <person name="Burstein D."/>
            <person name="Emerson J.B."/>
            <person name="Thomas B.C."/>
            <person name="Banfield J.F."/>
        </authorList>
    </citation>
    <scope>NUCLEOTIDE SEQUENCE [LARGE SCALE GENOMIC DNA]</scope>
    <source>
        <strain evidence="3">CG2_30_44_31</strain>
    </source>
</reference>
<dbReference type="Gene3D" id="3.40.605.10">
    <property type="entry name" value="Aldehyde Dehydrogenase, Chain A, domain 1"/>
    <property type="match status" value="1"/>
</dbReference>
<organism evidence="3 4">
    <name type="scientific">Candidatus Beckwithbacteria bacterium CG2_30_44_31</name>
    <dbReference type="NCBI Taxonomy" id="1805035"/>
    <lineage>
        <taxon>Bacteria</taxon>
        <taxon>Candidatus Beckwithiibacteriota</taxon>
    </lineage>
</organism>